<proteinExistence type="predicted"/>
<dbReference type="EMBL" id="JACMYG010000002">
    <property type="protein sequence ID" value="MBC2688811.1"/>
    <property type="molecule type" value="Genomic_DNA"/>
</dbReference>
<dbReference type="AlphaFoldDB" id="A0A7X1KWG5"/>
<dbReference type="RefSeq" id="WP_185817979.1">
    <property type="nucleotide sequence ID" value="NZ_JACMYG010000002.1"/>
</dbReference>
<evidence type="ECO:0000313" key="1">
    <source>
        <dbReference type="EMBL" id="MBC2688811.1"/>
    </source>
</evidence>
<name>A0A7X1KWG5_9PSED</name>
<comment type="caution">
    <text evidence="1">The sequence shown here is derived from an EMBL/GenBank/DDBJ whole genome shotgun (WGS) entry which is preliminary data.</text>
</comment>
<accession>A0A7X1KWG5</accession>
<gene>
    <name evidence="1" type="ORF">H7995_03250</name>
</gene>
<dbReference type="Proteomes" id="UP000526003">
    <property type="component" value="Unassembled WGS sequence"/>
</dbReference>
<keyword evidence="2" id="KW-1185">Reference proteome</keyword>
<protein>
    <submittedName>
        <fullName evidence="1">Uncharacterized protein</fullName>
    </submittedName>
</protein>
<organism evidence="1 2">
    <name type="scientific">Pseudomonas kielensis</name>
    <dbReference type="NCBI Taxonomy" id="2762577"/>
    <lineage>
        <taxon>Bacteria</taxon>
        <taxon>Pseudomonadati</taxon>
        <taxon>Pseudomonadota</taxon>
        <taxon>Gammaproteobacteria</taxon>
        <taxon>Pseudomonadales</taxon>
        <taxon>Pseudomonadaceae</taxon>
        <taxon>Pseudomonas</taxon>
    </lineage>
</organism>
<dbReference type="InterPro" id="IPR014748">
    <property type="entry name" value="Enoyl-CoA_hydra_C"/>
</dbReference>
<sequence length="59" mass="6431">MSRGRTTAGAEAVRQGLAEQFDQALGREGGKHEWQIVSADFAEGTRAMLERRVPLFIGA</sequence>
<reference evidence="1 2" key="1">
    <citation type="submission" date="2020-08" db="EMBL/GenBank/DDBJ databases">
        <title>Pseudomonas sp. nov.</title>
        <authorList>
            <person name="Gieschler S."/>
            <person name="Fiedler G."/>
            <person name="Brinks E."/>
            <person name="Boehnlein C."/>
            <person name="Franz C.M.A.P."/>
            <person name="Kabisch J."/>
        </authorList>
    </citation>
    <scope>NUCLEOTIDE SEQUENCE [LARGE SCALE GENOMIC DNA]</scope>
    <source>
        <strain evidence="1 2">MBT-1</strain>
    </source>
</reference>
<evidence type="ECO:0000313" key="2">
    <source>
        <dbReference type="Proteomes" id="UP000526003"/>
    </source>
</evidence>
<dbReference type="Gene3D" id="1.10.12.10">
    <property type="entry name" value="Lyase 2-enoyl-coa Hydratase, Chain A, domain 2"/>
    <property type="match status" value="1"/>
</dbReference>